<keyword evidence="4" id="KW-0503">Monooxygenase</keyword>
<evidence type="ECO:0000256" key="1">
    <source>
        <dbReference type="ARBA" id="ARBA00022630"/>
    </source>
</evidence>
<evidence type="ECO:0000259" key="5">
    <source>
        <dbReference type="Pfam" id="PF00296"/>
    </source>
</evidence>
<dbReference type="GO" id="GO:0008726">
    <property type="term" value="F:alkanesulfonate monooxygenase activity"/>
    <property type="evidence" value="ECO:0007669"/>
    <property type="project" value="TreeGrafter"/>
</dbReference>
<reference evidence="6" key="1">
    <citation type="submission" date="2020-05" db="EMBL/GenBank/DDBJ databases">
        <authorList>
            <person name="Chiriac C."/>
            <person name="Salcher M."/>
            <person name="Ghai R."/>
            <person name="Kavagutti S V."/>
        </authorList>
    </citation>
    <scope>NUCLEOTIDE SEQUENCE</scope>
</reference>
<proteinExistence type="predicted"/>
<dbReference type="EMBL" id="CAFBNL010000021">
    <property type="protein sequence ID" value="CAB4948672.1"/>
    <property type="molecule type" value="Genomic_DNA"/>
</dbReference>
<dbReference type="GO" id="GO:0046306">
    <property type="term" value="P:alkanesulfonate catabolic process"/>
    <property type="evidence" value="ECO:0007669"/>
    <property type="project" value="TreeGrafter"/>
</dbReference>
<evidence type="ECO:0000313" key="6">
    <source>
        <dbReference type="EMBL" id="CAB4948672.1"/>
    </source>
</evidence>
<protein>
    <submittedName>
        <fullName evidence="6">Unannotated protein</fullName>
    </submittedName>
</protein>
<keyword evidence="1" id="KW-0285">Flavoprotein</keyword>
<dbReference type="PANTHER" id="PTHR42847:SF4">
    <property type="entry name" value="ALKANESULFONATE MONOOXYGENASE-RELATED"/>
    <property type="match status" value="1"/>
</dbReference>
<dbReference type="SUPFAM" id="SSF51679">
    <property type="entry name" value="Bacterial luciferase-like"/>
    <property type="match status" value="1"/>
</dbReference>
<dbReference type="InterPro" id="IPR036661">
    <property type="entry name" value="Luciferase-like_sf"/>
</dbReference>
<organism evidence="6">
    <name type="scientific">freshwater metagenome</name>
    <dbReference type="NCBI Taxonomy" id="449393"/>
    <lineage>
        <taxon>unclassified sequences</taxon>
        <taxon>metagenomes</taxon>
        <taxon>ecological metagenomes</taxon>
    </lineage>
</organism>
<dbReference type="AlphaFoldDB" id="A0A6J7K2Y8"/>
<dbReference type="Pfam" id="PF00296">
    <property type="entry name" value="Bac_luciferase"/>
    <property type="match status" value="1"/>
</dbReference>
<dbReference type="PANTHER" id="PTHR42847">
    <property type="entry name" value="ALKANESULFONATE MONOOXYGENASE"/>
    <property type="match status" value="1"/>
</dbReference>
<dbReference type="InterPro" id="IPR050172">
    <property type="entry name" value="SsuD_RutA_monooxygenase"/>
</dbReference>
<dbReference type="Gene3D" id="3.20.20.30">
    <property type="entry name" value="Luciferase-like domain"/>
    <property type="match status" value="2"/>
</dbReference>
<evidence type="ECO:0000256" key="2">
    <source>
        <dbReference type="ARBA" id="ARBA00022643"/>
    </source>
</evidence>
<evidence type="ECO:0000256" key="3">
    <source>
        <dbReference type="ARBA" id="ARBA00023002"/>
    </source>
</evidence>
<sequence>MSSNSPSNTFSNAPSNRLSIGLTLPFFREDAEPLIEVAIAAESVGLDAVFAYDHLFRYDSDGGVRPALEFASALGALCAETDSIAIASLVARATLRPPSVLTGIFVTAQRIAGERIIAGIGAGDEQSRDEMEQFGYDFGDVSSRVEALEASTASLMHADIPVWVGGDPKYVGTAAMMADGWNRWGVSQDRFAREATQLNALRENHGGDPLVISWGGLCVLGATDDEAEKKAERLGASKVALVGGPERIAEMLVGYVNAGASWIALGPIDSSDPSNAIHAKAIRDLLNER</sequence>
<name>A0A6J7K2Y8_9ZZZZ</name>
<keyword evidence="2" id="KW-0288">FMN</keyword>
<feature type="domain" description="Luciferase-like" evidence="5">
    <location>
        <begin position="29"/>
        <end position="140"/>
    </location>
</feature>
<evidence type="ECO:0000256" key="4">
    <source>
        <dbReference type="ARBA" id="ARBA00023033"/>
    </source>
</evidence>
<keyword evidence="3" id="KW-0560">Oxidoreductase</keyword>
<dbReference type="InterPro" id="IPR011251">
    <property type="entry name" value="Luciferase-like_dom"/>
</dbReference>
<gene>
    <name evidence="6" type="ORF">UFOPK3789_00541</name>
</gene>
<accession>A0A6J7K2Y8</accession>